<proteinExistence type="predicted"/>
<feature type="domain" description="CASP C-terminal" evidence="5">
    <location>
        <begin position="27"/>
        <end position="296"/>
    </location>
</feature>
<dbReference type="AlphaFoldDB" id="A0A9W6T6D2"/>
<gene>
    <name evidence="6" type="ORF">Cboi02_000646200</name>
</gene>
<dbReference type="InterPro" id="IPR012955">
    <property type="entry name" value="CASP_C"/>
</dbReference>
<dbReference type="PANTHER" id="PTHR14043">
    <property type="entry name" value="CCAAT DISPLACEMENT PROTEIN-RELATED"/>
    <property type="match status" value="1"/>
</dbReference>
<organism evidence="6 7">
    <name type="scientific">Candida boidinii</name>
    <name type="common">Yeast</name>
    <dbReference type="NCBI Taxonomy" id="5477"/>
    <lineage>
        <taxon>Eukaryota</taxon>
        <taxon>Fungi</taxon>
        <taxon>Dikarya</taxon>
        <taxon>Ascomycota</taxon>
        <taxon>Saccharomycotina</taxon>
        <taxon>Pichiomycetes</taxon>
        <taxon>Pichiales</taxon>
        <taxon>Pichiaceae</taxon>
        <taxon>Ogataea</taxon>
        <taxon>Ogataea/Candida clade</taxon>
    </lineage>
</organism>
<dbReference type="PANTHER" id="PTHR14043:SF2">
    <property type="entry name" value="HOMEOBOX PROTEIN CUT"/>
    <property type="match status" value="1"/>
</dbReference>
<feature type="transmembrane region" description="Helical" evidence="4">
    <location>
        <begin position="274"/>
        <end position="295"/>
    </location>
</feature>
<feature type="region of interest" description="Disordered" evidence="3">
    <location>
        <begin position="120"/>
        <end position="149"/>
    </location>
</feature>
<accession>A0A9W6T6D2</accession>
<keyword evidence="7" id="KW-1185">Reference proteome</keyword>
<reference evidence="6" key="1">
    <citation type="submission" date="2023-04" db="EMBL/GenBank/DDBJ databases">
        <title>Candida boidinii NBRC 10035.</title>
        <authorList>
            <person name="Ichikawa N."/>
            <person name="Sato H."/>
            <person name="Tonouchi N."/>
        </authorList>
    </citation>
    <scope>NUCLEOTIDE SEQUENCE</scope>
    <source>
        <strain evidence="6">NBRC 10035</strain>
    </source>
</reference>
<keyword evidence="4" id="KW-0812">Transmembrane</keyword>
<evidence type="ECO:0000256" key="2">
    <source>
        <dbReference type="SAM" id="Coils"/>
    </source>
</evidence>
<dbReference type="EMBL" id="BSXN01004178">
    <property type="protein sequence ID" value="GME80744.1"/>
    <property type="molecule type" value="Genomic_DNA"/>
</dbReference>
<evidence type="ECO:0000313" key="6">
    <source>
        <dbReference type="EMBL" id="GME80744.1"/>
    </source>
</evidence>
<keyword evidence="4" id="KW-0472">Membrane</keyword>
<feature type="compositionally biased region" description="Low complexity" evidence="3">
    <location>
        <begin position="131"/>
        <end position="144"/>
    </location>
</feature>
<dbReference type="Proteomes" id="UP001165120">
    <property type="component" value="Unassembled WGS sequence"/>
</dbReference>
<dbReference type="GO" id="GO:0006891">
    <property type="term" value="P:intra-Golgi vesicle-mediated transport"/>
    <property type="evidence" value="ECO:0007669"/>
    <property type="project" value="InterPro"/>
</dbReference>
<evidence type="ECO:0000313" key="7">
    <source>
        <dbReference type="Proteomes" id="UP001165120"/>
    </source>
</evidence>
<feature type="coiled-coil region" evidence="2">
    <location>
        <begin position="3"/>
        <end position="58"/>
    </location>
</feature>
<dbReference type="GO" id="GO:0000139">
    <property type="term" value="C:Golgi membrane"/>
    <property type="evidence" value="ECO:0007669"/>
    <property type="project" value="InterPro"/>
</dbReference>
<protein>
    <submittedName>
        <fullName evidence="6">Unnamed protein product</fullName>
    </submittedName>
</protein>
<name>A0A9W6T6D2_CANBO</name>
<keyword evidence="1 2" id="KW-0175">Coiled coil</keyword>
<evidence type="ECO:0000256" key="1">
    <source>
        <dbReference type="ARBA" id="ARBA00023054"/>
    </source>
</evidence>
<keyword evidence="4" id="KW-1133">Transmembrane helix</keyword>
<sequence length="344" mass="39152">MKNKKLTNELISLKNKNEELNKKLTNLELEINTKNNEINDLRLLNNQLENDLIDLNNNNQVRQNINDGTIAGSIINGGGVNDDNWDTMSMISSVAGTVKTSRNSFNGSLSSSRLSPVSSIVGFDPSVHNHQQQQQQQQQQLNQQDSSILPIITQQRDRFRLRNKELEDDSKKQFGKIVELKREINSLKNDNRELYERIRFLQYNKDQNQKQAQKQQLYKIDLEKKYKEEYENDLHPIEQFRIMETQRINSRMSPFERIFIQVTKTILSTKYTRLLFVVYCCGLHFLVVLLTFYIMSGTTTSVSVSSSDLMKGSTGGYSTGNIAGAGGELIRKGKGSGSGSGSIQ</sequence>
<feature type="coiled-coil region" evidence="2">
    <location>
        <begin position="163"/>
        <end position="204"/>
    </location>
</feature>
<evidence type="ECO:0000256" key="3">
    <source>
        <dbReference type="SAM" id="MobiDB-lite"/>
    </source>
</evidence>
<comment type="caution">
    <text evidence="6">The sequence shown here is derived from an EMBL/GenBank/DDBJ whole genome shotgun (WGS) entry which is preliminary data.</text>
</comment>
<evidence type="ECO:0000256" key="4">
    <source>
        <dbReference type="SAM" id="Phobius"/>
    </source>
</evidence>
<dbReference type="Pfam" id="PF08172">
    <property type="entry name" value="CASP_C"/>
    <property type="match status" value="1"/>
</dbReference>
<evidence type="ECO:0000259" key="5">
    <source>
        <dbReference type="Pfam" id="PF08172"/>
    </source>
</evidence>